<dbReference type="SMART" id="SM00912">
    <property type="entry name" value="Haemagg_act"/>
    <property type="match status" value="1"/>
</dbReference>
<dbReference type="InterPro" id="IPR010069">
    <property type="entry name" value="CdiA_FHA1_rpt"/>
</dbReference>
<feature type="domain" description="Filamentous haemagglutinin FhaB/tRNA nuclease CdiA-like TPS" evidence="3">
    <location>
        <begin position="45"/>
        <end position="166"/>
    </location>
</feature>
<keyword evidence="1" id="KW-0175">Coiled coil</keyword>
<dbReference type="InterPro" id="IPR025157">
    <property type="entry name" value="Hemagglutinin_rpt"/>
</dbReference>
<dbReference type="GO" id="GO:0003824">
    <property type="term" value="F:catalytic activity"/>
    <property type="evidence" value="ECO:0007669"/>
    <property type="project" value="UniProtKB-ARBA"/>
</dbReference>
<feature type="non-terminal residue" evidence="4">
    <location>
        <position position="3210"/>
    </location>
</feature>
<feature type="coiled-coil region" evidence="1">
    <location>
        <begin position="3030"/>
        <end position="3064"/>
    </location>
</feature>
<evidence type="ECO:0000259" key="3">
    <source>
        <dbReference type="SMART" id="SM00912"/>
    </source>
</evidence>
<gene>
    <name evidence="4" type="ORF">PJV93_11460</name>
</gene>
<evidence type="ECO:0000313" key="4">
    <source>
        <dbReference type="EMBL" id="MDN5124524.1"/>
    </source>
</evidence>
<sequence>MKIIKRIISIKISCLLVAQQSLIAGGLTVDKTAPSSNQANIESARNGVPIVNIVAPNQKGLSHNKFSDYNVNKEGLILNNSNKREVNTQLSGYIYGNQNLKNGTAKTILNEVTSKNKSELKGFTEVAGDRANVVVANPNGIYINGAGFINTSRATITTGNPNIKNGEIDSFDVRQGQIDVDGEGLNLSNVNKAELYAQTVKLNAKIHSQDLDVVTGQNSISKDGTITNIENSIDEKPTLSIDSSALGGIYANKISLVGTQKGVGVNLPIEISAQDDFKLSADGKIVLDKVISEKSIDIKSDSSDINTKTIYGNNVNIEAKNSIKNEDVIASKTNIDLKANNIENKDANIQAVKDITITSKNIDNSKGTISSNNNLELDVFDFKGNNSTIQASNIDIKANDFEANSSNIVATNGNLDIKVNNLDLDNSLQIGALDNINIKSNEAKLNNTKIVSQKGNMSFDTNSLELEKSIVSASKYLDINTTYLKNTQGNIQALEDINITSKDIDNQDGKIATNKNLLLNSSNFQGDNSRLQASNIDVKANNFQANNSKIVAMDGNLNIESKDLEINNSNITSLENIDIKTDNLKSISGNIQALQDINITSKNIDNSNGTIATNENLTINSSKDGFFNNIKGKLQSGKKLILDIFNFQGDNSKFQASNIDIKANNFEAKSSNIVATNKNLDIETNSLNLDNSLQIGALDNINIISKDIKLNNSQIVSQKGNIFLDTNSLGLNKATINTSNNINIKAKNNIEAEKINIIAKEVDIQSDSLDSKDGNIQSLNNINITSKNMNNQNGVLQANKNLKLYTSTFQGDNSNIQASNIDIKANNFEAKSSNIVATNGNLDINSNILNLDNSLQIASLKDINITSNEAKLNNSKVFSQDGNIVLNSKDISLNSSVLSASKYLTINTEYLKSISGNIQALQDINITSKNIDNSNGTIATNGNLNIKLEDKSIFSNLAGVLQAGKKLVLDVFNFKGDNSNIQASNIDIKANNFEAKSSNIVATNKNLDINSNILNLDNSLQIASLKDINITSNEAKLNNSKVFSQDGYITLNSKDLEINNSNITSLENIDIKTDNLKSISGNIQALQDINITSKNIDNSNGTIATNENLTINSSKDGFFNNIKGKLQSGKKLILDIFNFQGDNSKFQASNIDIKANNFEAKSSNIVAINGNLDINSNILNLDNSSQIASMKNLSIVSNEAKLNNSKVFNQNGYITLNSKDLELNGSILSASKYLDINTTYLKNISGYIEALEDINITLKDIDNSNGIIVTNENLTINSQNNGTFNNKNAVLQANKNLLLNSFNFQGDNSKLQASNIDIKANNFEAKSSNIVAINGNLDINSNILNLDNSLQIASLKDINIISNQAKLNNSKILSQDGNISFDTNSLELNKSIVNASNKINIQSSNLKNKDGNIQAVKDINIASKDIDNENGVIVTNENLTINSSKDGFFNNIKGKLQSGKKLVLDIFNFQGDNSNIQASNIDIKANNFEAKSLNIIATNDNLDIETDNFILEDSYLNIKNNLSLNSKNSLNLKDNTIVGNNLNISADEIYFDGTSQNKNILYSTNDILINTKKLISNYLFTQANNNINIDSSTIDLKNSKLQSVVFIDSVYQNGYKQGDINLTTSNLNLYNTTLASKDINIKKGTNQKLQTLAVENSSLDVNNNIDVSTTTLNAKKSLFSALNDLLLTTDKSIVFLNNNFSANNLSLTIDENLTLDKSNSFLANNNFSLNTKSLVNNAQIISNGNLTINTNDFIVNNALLSSKNILSLNATNYILNNDSNEPIFGIRGAVTNLNTKLLTNYGFITSLYDMNIKVDDLINYAGIASANSENKTSNMNVEANNLTNYNTIYSNDNINLYIKNSLKNITDNKVVNLGNEKAIVFATNNIVIQGDKDKSLRTSEILNQSADIKTEKGDINFFVNNLENKRSQKYEDLYEIYEGNEDYRYFKYPSIPSERIVYIKNKTKDVYYNVLYPEYNLKIYLDSVKSGNGEGMSVDIKEIRVKDELTSQNSLIFSGNNLHLNTNKLINEISNIVSKNNIYFSNNMNIVNKELNFFAKLDFYNIFGKAGYHNFFELDTGKLLVQTNNSNPTYTYYYQNKIVDSLIQSGGKIYGDINKLENGVSEGKILEYKAYIPNQNTKVQTANIQTNKKIAENKNIEEKNTSTIKVENKVLNSDEIKIKDNEKIEESSIKVENKVLNSDEIKLKENERIEGNDIEEKEKSSIKVESKIVNSDDIKLKHENKIVLNPIDENYILPTNKYSTFTTVNANKNLNYLVESNPLYTNYSNFIGSSYFLEKMNYQSDKTMKRLGDAAYETKLVSDAIFKQTGQRFLSQDYTSENKQFVALMENAVNLSGVLGLELGKPLSKQQLVNLTEDIVWMEEKVVNGQTVLVPVVYLAKDYNKLQGASIIANSGIELKVKDNVNNLGTIKSGSHIDINALGVLNNIGTIHSKGYMNIQSNSITNNLGVILADGKAVLISNNDFINKNGGLIKASDIQIASLNGSVINETYSKTDTIKFERNDYTYTNIGKTSSIESTNGNLIIQAKNDITNTGANLSATNSVLLQTQNGDINLNAIELKVGHNIKLSGGFDKAIDIEYQTSNIDANNIIMQSGRDINLEASKLNATNQINLNAQNDVNIEALNNVYYRDTQTTKKGTFSKTTKRDMVYKESVDSAELNANDILINANNDVNLQAAKLKAQDNIIVNAKDGDVNIVAKEYREGELHEKSKSSWGGLKKSLDISSTDALKLNSALLETQASNVVLTSGKDINILASEINSGADIQLKALNDVLIASQSEYLKTQEVHKKSSFNLAGLTSLVVPVDTTIYSSEIHKNDKLSSSSVASKLNANKDILIDSGSTTIVGSNLEANNIGIKADTGEINILSSQDVQNATSLDKEIKLGLSDPIKGIVQNTKNMFSGETKVKFEVGSLTYDEVDKASQTTKNNSSNLKAKENLVLDSLTDINVQGSNLKAGENLVLNSKVGDINILNTTDTYNEDIKEKHAKASVNVTVQNEYVETAQAVKSAVESAEQLKQTKDDYSKYKGEVKKLESTLSDLKQRYKAKEVGIDYEDIEDLSDFIDNLKSQEKYYVAAIAAATADLASKTAAIATQAGTAYASSGTLGFSAGISLDVNGEKSNTSNSNQTSNASNLNGKNIYINTDEKLSTNTNVVGSNVIADENLYINTNNLNVKASQDNYTSKNDSESINGSIAFT</sequence>
<evidence type="ECO:0000256" key="1">
    <source>
        <dbReference type="SAM" id="Coils"/>
    </source>
</evidence>
<comment type="caution">
    <text evidence="4">The sequence shown here is derived from an EMBL/GenBank/DDBJ whole genome shotgun (WGS) entry which is preliminary data.</text>
</comment>
<dbReference type="Gene3D" id="2.160.20.10">
    <property type="entry name" value="Single-stranded right-handed beta-helix, Pectin lyase-like"/>
    <property type="match status" value="1"/>
</dbReference>
<dbReference type="EMBL" id="JAQJJG010000022">
    <property type="protein sequence ID" value="MDN5124524.1"/>
    <property type="molecule type" value="Genomic_DNA"/>
</dbReference>
<organism evidence="4 5">
    <name type="scientific">Aliarcobacter butzleri</name>
    <dbReference type="NCBI Taxonomy" id="28197"/>
    <lineage>
        <taxon>Bacteria</taxon>
        <taxon>Pseudomonadati</taxon>
        <taxon>Campylobacterota</taxon>
        <taxon>Epsilonproteobacteria</taxon>
        <taxon>Campylobacterales</taxon>
        <taxon>Arcobacteraceae</taxon>
        <taxon>Aliarcobacter</taxon>
    </lineage>
</organism>
<reference evidence="4" key="2">
    <citation type="submission" date="2023-01" db="EMBL/GenBank/DDBJ databases">
        <authorList>
            <person name="Uljanovas D."/>
        </authorList>
    </citation>
    <scope>NUCLEOTIDE SEQUENCE</scope>
    <source>
        <strain evidence="4">S41</strain>
    </source>
</reference>
<accession>A0AAW7QDR0</accession>
<dbReference type="SUPFAM" id="SSF51126">
    <property type="entry name" value="Pectin lyase-like"/>
    <property type="match status" value="1"/>
</dbReference>
<reference evidence="4" key="1">
    <citation type="journal article" date="2023" name="Microorganisms">
        <title>Genomic Characterization of Arcobacter butzleri Strains Isolated from Various Sources in Lithuania.</title>
        <authorList>
            <person name="Uljanovas D."/>
            <person name="Golz G."/>
            <person name="Fleischmann S."/>
            <person name="Kudirkiene E."/>
            <person name="Kasetiene N."/>
            <person name="Grineviciene A."/>
            <person name="Tamuleviciene E."/>
            <person name="Aksomaitiene J."/>
            <person name="Alter T."/>
            <person name="Malakauskas M."/>
        </authorList>
    </citation>
    <scope>NUCLEOTIDE SEQUENCE</scope>
    <source>
        <strain evidence="4">S41</strain>
    </source>
</reference>
<feature type="region of interest" description="Disordered" evidence="2">
    <location>
        <begin position="3191"/>
        <end position="3210"/>
    </location>
</feature>
<dbReference type="Pfam" id="PF13332">
    <property type="entry name" value="Fil_haemagg_2"/>
    <property type="match status" value="4"/>
</dbReference>
<dbReference type="Proteomes" id="UP001170364">
    <property type="component" value="Unassembled WGS sequence"/>
</dbReference>
<dbReference type="InterPro" id="IPR011050">
    <property type="entry name" value="Pectin_lyase_fold/virulence"/>
</dbReference>
<dbReference type="Pfam" id="PF05860">
    <property type="entry name" value="TPS"/>
    <property type="match status" value="1"/>
</dbReference>
<dbReference type="InterPro" id="IPR012334">
    <property type="entry name" value="Pectin_lyas_fold"/>
</dbReference>
<evidence type="ECO:0000256" key="2">
    <source>
        <dbReference type="SAM" id="MobiDB-lite"/>
    </source>
</evidence>
<evidence type="ECO:0000313" key="5">
    <source>
        <dbReference type="Proteomes" id="UP001170364"/>
    </source>
</evidence>
<protein>
    <submittedName>
        <fullName evidence="4">Hemagglutinin repeat-containing protein</fullName>
    </submittedName>
</protein>
<dbReference type="RefSeq" id="WP_301371356.1">
    <property type="nucleotide sequence ID" value="NZ_JAQJJG010000022.1"/>
</dbReference>
<name>A0AAW7QDR0_9BACT</name>
<proteinExistence type="predicted"/>
<dbReference type="NCBIfam" id="TIGR01731">
    <property type="entry name" value="fil_hemag_20aa"/>
    <property type="match status" value="8"/>
</dbReference>
<dbReference type="InterPro" id="IPR008638">
    <property type="entry name" value="FhaB/CdiA-like_TPS"/>
</dbReference>